<dbReference type="SUPFAM" id="SSF50494">
    <property type="entry name" value="Trypsin-like serine proteases"/>
    <property type="match status" value="1"/>
</dbReference>
<reference evidence="2 3" key="1">
    <citation type="submission" date="2015-11" db="EMBL/GenBank/DDBJ databases">
        <title>Genome sequences of Lysobacter enzymogenes strain C3 and Lysobacter antibioticus ATCC 29479.</title>
        <authorList>
            <person name="Kobayashi D.Y."/>
        </authorList>
    </citation>
    <scope>NUCLEOTIDE SEQUENCE [LARGE SCALE GENOMIC DNA]</scope>
    <source>
        <strain evidence="2 3">C3</strain>
    </source>
</reference>
<dbReference type="STRING" id="69.GLE_2154"/>
<organism evidence="2 3">
    <name type="scientific">Lysobacter enzymogenes</name>
    <dbReference type="NCBI Taxonomy" id="69"/>
    <lineage>
        <taxon>Bacteria</taxon>
        <taxon>Pseudomonadati</taxon>
        <taxon>Pseudomonadota</taxon>
        <taxon>Gammaproteobacteria</taxon>
        <taxon>Lysobacterales</taxon>
        <taxon>Lysobacteraceae</taxon>
        <taxon>Lysobacter</taxon>
    </lineage>
</organism>
<dbReference type="Proteomes" id="UP000061569">
    <property type="component" value="Chromosome"/>
</dbReference>
<dbReference type="InterPro" id="IPR043504">
    <property type="entry name" value="Peptidase_S1_PA_chymotrypsin"/>
</dbReference>
<name>A0A0S2DG97_LYSEN</name>
<evidence type="ECO:0000313" key="3">
    <source>
        <dbReference type="Proteomes" id="UP000061569"/>
    </source>
</evidence>
<keyword evidence="1" id="KW-0732">Signal</keyword>
<evidence type="ECO:0000256" key="1">
    <source>
        <dbReference type="ARBA" id="ARBA00022729"/>
    </source>
</evidence>
<dbReference type="OrthoDB" id="8392384at2"/>
<dbReference type="PATRIC" id="fig|69.6.peg.2117"/>
<dbReference type="InterPro" id="IPR009003">
    <property type="entry name" value="Peptidase_S1_PA"/>
</dbReference>
<evidence type="ECO:0000313" key="2">
    <source>
        <dbReference type="EMBL" id="ALN57504.1"/>
    </source>
</evidence>
<dbReference type="AlphaFoldDB" id="A0A0S2DG97"/>
<dbReference type="KEGG" id="lez:GLE_2154"/>
<protein>
    <submittedName>
        <fullName evidence="2">Uncharacterized protein</fullName>
    </submittedName>
</protein>
<gene>
    <name evidence="2" type="ORF">GLE_2154</name>
</gene>
<proteinExistence type="predicted"/>
<sequence length="386" mass="40508">MKSHRTASHRLPRRLAAVAGLALLTLAGAASAGETVIRTAHGDVAALDAPKPGSAAAAKAAQAAPFATARQRAAVKPLVWETRGEAASPAALKALDAPTGPAASAPGGSAPAFNNYLARQHFPQVWNKLDALDAQKSAAPAAALGGEKDGAHYAYTRFPGNYYTSQWKASPWNKIGKLYFTKPGGASSYCTAQVSSGTNVLTTAAHCVYTFGAGWNSNFVFVPAERYGEAPYGKFGWSTARVPTNWISQGTRRWDVAVIKLTGEQTTGIPVINYVGWLGRAWNQPYSLYTYSHGYASNLSTQYTNICAGQTYDSPSEGTNVVVQGCDMTYGASGGAWLINYTPNSNAGNQVNSVVSGPHIGAFGTAWVGARFNDDNIVALCTAIGC</sequence>
<dbReference type="EMBL" id="CP013140">
    <property type="protein sequence ID" value="ALN57504.1"/>
    <property type="molecule type" value="Genomic_DNA"/>
</dbReference>
<dbReference type="InterPro" id="IPR050966">
    <property type="entry name" value="Glutamyl_endopeptidase"/>
</dbReference>
<accession>A0A0S2DG97</accession>
<dbReference type="PANTHER" id="PTHR15462">
    <property type="entry name" value="SERINE PROTEASE"/>
    <property type="match status" value="1"/>
</dbReference>
<dbReference type="PANTHER" id="PTHR15462:SF8">
    <property type="entry name" value="SERINE PROTEASE"/>
    <property type="match status" value="1"/>
</dbReference>
<dbReference type="Gene3D" id="2.40.10.10">
    <property type="entry name" value="Trypsin-like serine proteases"/>
    <property type="match status" value="2"/>
</dbReference>